<dbReference type="InterPro" id="IPR011659">
    <property type="entry name" value="WD40"/>
</dbReference>
<evidence type="ECO:0000256" key="1">
    <source>
        <dbReference type="SAM" id="MobiDB-lite"/>
    </source>
</evidence>
<accession>A0ABS4TD38</accession>
<dbReference type="SUPFAM" id="SSF69304">
    <property type="entry name" value="Tricorn protease N-terminal domain"/>
    <property type="match status" value="1"/>
</dbReference>
<evidence type="ECO:0000313" key="2">
    <source>
        <dbReference type="EMBL" id="MBP2322251.1"/>
    </source>
</evidence>
<protein>
    <recommendedName>
        <fullName evidence="4">WD40-like Beta Propeller Repeat</fullName>
    </recommendedName>
</protein>
<keyword evidence="3" id="KW-1185">Reference proteome</keyword>
<gene>
    <name evidence="2" type="ORF">JOF56_002636</name>
</gene>
<dbReference type="RefSeq" id="WP_209637598.1">
    <property type="nucleotide sequence ID" value="NZ_JAGINW010000001.1"/>
</dbReference>
<reference evidence="2 3" key="1">
    <citation type="submission" date="2021-03" db="EMBL/GenBank/DDBJ databases">
        <title>Sequencing the genomes of 1000 actinobacteria strains.</title>
        <authorList>
            <person name="Klenk H.-P."/>
        </authorList>
    </citation>
    <scope>NUCLEOTIDE SEQUENCE [LARGE SCALE GENOMIC DNA]</scope>
    <source>
        <strain evidence="2 3">DSM 46670</strain>
    </source>
</reference>
<proteinExistence type="predicted"/>
<dbReference type="InterPro" id="IPR011042">
    <property type="entry name" value="6-blade_b-propeller_TolB-like"/>
</dbReference>
<evidence type="ECO:0008006" key="4">
    <source>
        <dbReference type="Google" id="ProtNLM"/>
    </source>
</evidence>
<comment type="caution">
    <text evidence="2">The sequence shown here is derived from an EMBL/GenBank/DDBJ whole genome shotgun (WGS) entry which is preliminary data.</text>
</comment>
<dbReference type="EMBL" id="JAGINW010000001">
    <property type="protein sequence ID" value="MBP2322251.1"/>
    <property type="molecule type" value="Genomic_DNA"/>
</dbReference>
<dbReference type="Pfam" id="PF07676">
    <property type="entry name" value="PD40"/>
    <property type="match status" value="1"/>
</dbReference>
<dbReference type="Proteomes" id="UP001519332">
    <property type="component" value="Unassembled WGS sequence"/>
</dbReference>
<sequence>MKTWVSAHRVLVGVVTIVLVALGGGGYVAWTAASQPAVTTNAPPPTAGDLMFVDLNGGQDRVTTVKTADPAGARTVSALRCQRFYRAANTSVCLRLSGPGPSYEAAVMTGDNNVVKTVALPGIPSRARVSASGNVVTWTSFVTGDSYTVPGGFSTRTGFFDLRTGEVTESIEHFEATIQNRVTKSADINYWGLTVADDDNTFYATFASADATWLVKGDLKAKTLKSVRPNAECPSLSPDGKRVAYKKRPTPLDPWDLVVLDLQTNQEKRLPGTTGIDDQAAWVDNSTLAFGTAKNEQKATTIFFVPADGSAPAKPEISDAASPVSVK</sequence>
<organism evidence="2 3">
    <name type="scientific">Kibdelosporangium banguiense</name>
    <dbReference type="NCBI Taxonomy" id="1365924"/>
    <lineage>
        <taxon>Bacteria</taxon>
        <taxon>Bacillati</taxon>
        <taxon>Actinomycetota</taxon>
        <taxon>Actinomycetes</taxon>
        <taxon>Pseudonocardiales</taxon>
        <taxon>Pseudonocardiaceae</taxon>
        <taxon>Kibdelosporangium</taxon>
    </lineage>
</organism>
<feature type="region of interest" description="Disordered" evidence="1">
    <location>
        <begin position="307"/>
        <end position="327"/>
    </location>
</feature>
<name>A0ABS4TD38_9PSEU</name>
<evidence type="ECO:0000313" key="3">
    <source>
        <dbReference type="Proteomes" id="UP001519332"/>
    </source>
</evidence>
<dbReference type="Gene3D" id="2.120.10.30">
    <property type="entry name" value="TolB, C-terminal domain"/>
    <property type="match status" value="1"/>
</dbReference>